<dbReference type="Pfam" id="PF00665">
    <property type="entry name" value="rve"/>
    <property type="match status" value="1"/>
</dbReference>
<evidence type="ECO:0000313" key="3">
    <source>
        <dbReference type="EMBL" id="GJS93931.1"/>
    </source>
</evidence>
<evidence type="ECO:0000256" key="1">
    <source>
        <dbReference type="SAM" id="MobiDB-lite"/>
    </source>
</evidence>
<dbReference type="PANTHER" id="PTHR42648">
    <property type="entry name" value="TRANSPOSASE, PUTATIVE-RELATED"/>
    <property type="match status" value="1"/>
</dbReference>
<dbReference type="InterPro" id="IPR036397">
    <property type="entry name" value="RNaseH_sf"/>
</dbReference>
<dbReference type="Pfam" id="PF22656">
    <property type="entry name" value="At5g48480-like_N"/>
    <property type="match status" value="1"/>
</dbReference>
<name>A0ABQ4ZX60_9ASTR</name>
<feature type="domain" description="Integrase catalytic" evidence="2">
    <location>
        <begin position="501"/>
        <end position="628"/>
    </location>
</feature>
<dbReference type="Proteomes" id="UP001151760">
    <property type="component" value="Unassembled WGS sequence"/>
</dbReference>
<dbReference type="InterPro" id="IPR054576">
    <property type="entry name" value="At5g48480-like_N"/>
</dbReference>
<dbReference type="Gene3D" id="3.30.420.10">
    <property type="entry name" value="Ribonuclease H-like superfamily/Ribonuclease H"/>
    <property type="match status" value="1"/>
</dbReference>
<dbReference type="SUPFAM" id="SSF53098">
    <property type="entry name" value="Ribonuclease H-like"/>
    <property type="match status" value="1"/>
</dbReference>
<dbReference type="InterPro" id="IPR039537">
    <property type="entry name" value="Retrotran_Ty1/copia-like"/>
</dbReference>
<evidence type="ECO:0000259" key="2">
    <source>
        <dbReference type="PROSITE" id="PS50994"/>
    </source>
</evidence>
<accession>A0ABQ4ZX60</accession>
<dbReference type="InterPro" id="IPR029068">
    <property type="entry name" value="Glyas_Bleomycin-R_OHBP_Dase"/>
</dbReference>
<dbReference type="EMBL" id="BQNB010011694">
    <property type="protein sequence ID" value="GJS93931.1"/>
    <property type="molecule type" value="Genomic_DNA"/>
</dbReference>
<feature type="region of interest" description="Disordered" evidence="1">
    <location>
        <begin position="662"/>
        <end position="703"/>
    </location>
</feature>
<comment type="caution">
    <text evidence="3">The sequence shown here is derived from an EMBL/GenBank/DDBJ whole genome shotgun (WGS) entry which is preliminary data.</text>
</comment>
<proteinExistence type="predicted"/>
<reference evidence="3" key="1">
    <citation type="journal article" date="2022" name="Int. J. Mol. Sci.">
        <title>Draft Genome of Tanacetum Coccineum: Genomic Comparison of Closely Related Tanacetum-Family Plants.</title>
        <authorList>
            <person name="Yamashiro T."/>
            <person name="Shiraishi A."/>
            <person name="Nakayama K."/>
            <person name="Satake H."/>
        </authorList>
    </citation>
    <scope>NUCLEOTIDE SEQUENCE</scope>
</reference>
<reference evidence="3" key="2">
    <citation type="submission" date="2022-01" db="EMBL/GenBank/DDBJ databases">
        <authorList>
            <person name="Yamashiro T."/>
            <person name="Shiraishi A."/>
            <person name="Satake H."/>
            <person name="Nakayama K."/>
        </authorList>
    </citation>
    <scope>NUCLEOTIDE SEQUENCE</scope>
</reference>
<dbReference type="InterPro" id="IPR001584">
    <property type="entry name" value="Integrase_cat-core"/>
</dbReference>
<sequence>MATEVTNGAETNGANCENVEKTVTFTAVKSQVFVEATKVNDAVLFYKSAFGAEEVNRVSQPKRKADQEMPLIQSVEIKLGSASIIVADASDDDTSVVIVAILGVINEFVMFSVSVYNVVAVVIFNGFMVFSGKNSGVRSGVCLETEDIGSCSGPKSKGWLQLRWRANSRKILIEITEGEGAGLEARVVVGKIKGPYGIVWVITTPTARKSANVEAYIINLRVALKNAINARRLPLAPLVYILMTTSVGNNSVFRSFFEKQKLTGPNFIDWYRQLRLDLAAHAAWVKGQREVVVLMLLTMDLDIQRNLAPFLAAYGMASGTISLCFSKQLKGNYLQTVREFHTCMQEEGHRLAPFLKIEGPTLTIWERLGQPVGQNLAVSLILVSLNKDFTSFVQNFNMHGMGKTVNELHAMLKLHEESLPKKTSPPPMKDNPARTPSVYQMCVKLGMEEGNTVRGSHRVDEKRSYSGRLAFSIFTKTLSFPSNLGYMTMVVENVLCLSGKMARKPYSHQVERAKDLLGLIHTDVCGPFRIVSRQGASYFVTFTDDFSRYGYVYLLKHKHEVFETFKVFQKEVENQLGKTIKSLRSDRGGEYMSQEFLDHLKEHGIIAHRTPPYTPQNNGVIPKGNNGIFFLLPSENKVFVARNAEFFESKLLDLKASGSVEDLEEIQEEDTNPSVDTSLNHEEDDQEIDEPQSDINPIRRSTRTRRPTDRLCLYIDTEEHELGDLGEPANYRAAYGSWNPRNGLMR</sequence>
<dbReference type="PROSITE" id="PS50994">
    <property type="entry name" value="INTEGRASE"/>
    <property type="match status" value="1"/>
</dbReference>
<protein>
    <submittedName>
        <fullName evidence="3">Retrotransposon protein, putative, ty1-copia subclass</fullName>
    </submittedName>
</protein>
<dbReference type="Gene3D" id="3.10.180.10">
    <property type="entry name" value="2,3-Dihydroxybiphenyl 1,2-Dioxygenase, domain 1"/>
    <property type="match status" value="1"/>
</dbReference>
<evidence type="ECO:0000313" key="4">
    <source>
        <dbReference type="Proteomes" id="UP001151760"/>
    </source>
</evidence>
<feature type="compositionally biased region" description="Acidic residues" evidence="1">
    <location>
        <begin position="682"/>
        <end position="692"/>
    </location>
</feature>
<gene>
    <name evidence="3" type="ORF">Tco_0800899</name>
</gene>
<dbReference type="InterPro" id="IPR012337">
    <property type="entry name" value="RNaseH-like_sf"/>
</dbReference>
<keyword evidence="4" id="KW-1185">Reference proteome</keyword>
<organism evidence="3 4">
    <name type="scientific">Tanacetum coccineum</name>
    <dbReference type="NCBI Taxonomy" id="301880"/>
    <lineage>
        <taxon>Eukaryota</taxon>
        <taxon>Viridiplantae</taxon>
        <taxon>Streptophyta</taxon>
        <taxon>Embryophyta</taxon>
        <taxon>Tracheophyta</taxon>
        <taxon>Spermatophyta</taxon>
        <taxon>Magnoliopsida</taxon>
        <taxon>eudicotyledons</taxon>
        <taxon>Gunneridae</taxon>
        <taxon>Pentapetalae</taxon>
        <taxon>asterids</taxon>
        <taxon>campanulids</taxon>
        <taxon>Asterales</taxon>
        <taxon>Asteraceae</taxon>
        <taxon>Asteroideae</taxon>
        <taxon>Anthemideae</taxon>
        <taxon>Anthemidinae</taxon>
        <taxon>Tanacetum</taxon>
    </lineage>
</organism>
<feature type="compositionally biased region" description="Acidic residues" evidence="1">
    <location>
        <begin position="662"/>
        <end position="671"/>
    </location>
</feature>
<dbReference type="PANTHER" id="PTHR42648:SF27">
    <property type="entry name" value="RNA-DIRECTED DNA POLYMERASE"/>
    <property type="match status" value="1"/>
</dbReference>